<evidence type="ECO:0000256" key="5">
    <source>
        <dbReference type="SAM" id="Phobius"/>
    </source>
</evidence>
<dbReference type="InterPro" id="IPR014743">
    <property type="entry name" value="Cl-channel_core"/>
</dbReference>
<organism evidence="6">
    <name type="scientific">freshwater metagenome</name>
    <dbReference type="NCBI Taxonomy" id="449393"/>
    <lineage>
        <taxon>unclassified sequences</taxon>
        <taxon>metagenomes</taxon>
        <taxon>ecological metagenomes</taxon>
    </lineage>
</organism>
<evidence type="ECO:0000256" key="1">
    <source>
        <dbReference type="ARBA" id="ARBA00004141"/>
    </source>
</evidence>
<feature type="transmembrane region" description="Helical" evidence="5">
    <location>
        <begin position="380"/>
        <end position="407"/>
    </location>
</feature>
<dbReference type="InterPro" id="IPR050368">
    <property type="entry name" value="ClC-type_chloride_channel"/>
</dbReference>
<dbReference type="EMBL" id="CAFBNE010000061">
    <property type="protein sequence ID" value="CAB4956455.1"/>
    <property type="molecule type" value="Genomic_DNA"/>
</dbReference>
<proteinExistence type="predicted"/>
<dbReference type="Pfam" id="PF00654">
    <property type="entry name" value="Voltage_CLC"/>
    <property type="match status" value="1"/>
</dbReference>
<feature type="transmembrane region" description="Helical" evidence="5">
    <location>
        <begin position="12"/>
        <end position="38"/>
    </location>
</feature>
<accession>A0A6J7KLX9</accession>
<dbReference type="AlphaFoldDB" id="A0A6J7KLX9"/>
<dbReference type="InterPro" id="IPR001807">
    <property type="entry name" value="ClC"/>
</dbReference>
<evidence type="ECO:0000313" key="6">
    <source>
        <dbReference type="EMBL" id="CAB4956455.1"/>
    </source>
</evidence>
<dbReference type="CDD" id="cd00400">
    <property type="entry name" value="Voltage_gated_ClC"/>
    <property type="match status" value="1"/>
</dbReference>
<evidence type="ECO:0000256" key="3">
    <source>
        <dbReference type="ARBA" id="ARBA00022989"/>
    </source>
</evidence>
<dbReference type="GO" id="GO:0016020">
    <property type="term" value="C:membrane"/>
    <property type="evidence" value="ECO:0007669"/>
    <property type="project" value="UniProtKB-SubCell"/>
</dbReference>
<keyword evidence="3 5" id="KW-1133">Transmembrane helix</keyword>
<keyword evidence="2 5" id="KW-0812">Transmembrane</keyword>
<dbReference type="SUPFAM" id="SSF81340">
    <property type="entry name" value="Clc chloride channel"/>
    <property type="match status" value="1"/>
</dbReference>
<dbReference type="Gene3D" id="1.10.3080.10">
    <property type="entry name" value="Clc chloride channel"/>
    <property type="match status" value="1"/>
</dbReference>
<feature type="transmembrane region" description="Helical" evidence="5">
    <location>
        <begin position="183"/>
        <end position="208"/>
    </location>
</feature>
<comment type="subcellular location">
    <subcellularLocation>
        <location evidence="1">Membrane</location>
        <topology evidence="1">Multi-pass membrane protein</topology>
    </subcellularLocation>
</comment>
<feature type="transmembrane region" description="Helical" evidence="5">
    <location>
        <begin position="143"/>
        <end position="171"/>
    </location>
</feature>
<evidence type="ECO:0000256" key="2">
    <source>
        <dbReference type="ARBA" id="ARBA00022692"/>
    </source>
</evidence>
<feature type="transmembrane region" description="Helical" evidence="5">
    <location>
        <begin position="228"/>
        <end position="249"/>
    </location>
</feature>
<dbReference type="GO" id="GO:0015108">
    <property type="term" value="F:chloride transmembrane transporter activity"/>
    <property type="evidence" value="ECO:0007669"/>
    <property type="project" value="InterPro"/>
</dbReference>
<feature type="transmembrane region" description="Helical" evidence="5">
    <location>
        <begin position="304"/>
        <end position="324"/>
    </location>
</feature>
<protein>
    <submittedName>
        <fullName evidence="6">Unannotated protein</fullName>
    </submittedName>
</protein>
<sequence length="429" mass="43549">MVDIPAEPPESLPIKALALAIVVGLIGASVATLFLWLIEEGQALFFTDLPKVFGWDSAPGWWIAGGLLLSALIIIAAQRLPGHTGASPLTGFHFTNPVQAVPSILLAAAATLIFGASLGPEGPLIVVGATAGALLMRRAEPNVLSMVMFLGGIAAIGTIFGNPFVTAFMILEFAAMGLAPRVILLPAFVALGAGYLTQIGWGAWAGIGTHGLSVPGLPDYPSVQPGDLLGGIILAVVVGLATCLAREIGERASLLGQRRPTATIMLAAIVTAAVALAAVTWFDVEVDQILFSGQTGMPALITETSITTLIVIICGKLVVYGVALGSGFRGGPIFPATFIGVACGALAGLLLTDLSISAMAAVGIAAAATVMTRLPFTSALLAMLLVGVAGAAIAPFAIIGAVVGFVIRAAVDRLESRRTSVPVAVQPLA</sequence>
<name>A0A6J7KLX9_9ZZZZ</name>
<keyword evidence="4 5" id="KW-0472">Membrane</keyword>
<feature type="transmembrane region" description="Helical" evidence="5">
    <location>
        <begin position="261"/>
        <end position="284"/>
    </location>
</feature>
<reference evidence="6" key="1">
    <citation type="submission" date="2020-05" db="EMBL/GenBank/DDBJ databases">
        <authorList>
            <person name="Chiriac C."/>
            <person name="Salcher M."/>
            <person name="Ghai R."/>
            <person name="Kavagutti S V."/>
        </authorList>
    </citation>
    <scope>NUCLEOTIDE SEQUENCE</scope>
</reference>
<gene>
    <name evidence="6" type="ORF">UFOPK3772_01898</name>
</gene>
<feature type="transmembrane region" description="Helical" evidence="5">
    <location>
        <begin position="336"/>
        <end position="368"/>
    </location>
</feature>
<feature type="transmembrane region" description="Helical" evidence="5">
    <location>
        <begin position="58"/>
        <end position="77"/>
    </location>
</feature>
<dbReference type="PANTHER" id="PTHR43427">
    <property type="entry name" value="CHLORIDE CHANNEL PROTEIN CLC-E"/>
    <property type="match status" value="1"/>
</dbReference>
<evidence type="ECO:0000256" key="4">
    <source>
        <dbReference type="ARBA" id="ARBA00023136"/>
    </source>
</evidence>
<dbReference type="PRINTS" id="PR00762">
    <property type="entry name" value="CLCHANNEL"/>
</dbReference>